<dbReference type="PANTHER" id="PTHR46663">
    <property type="entry name" value="DIGUANYLATE CYCLASE DGCT-RELATED"/>
    <property type="match status" value="1"/>
</dbReference>
<dbReference type="SMART" id="SM00065">
    <property type="entry name" value="GAF"/>
    <property type="match status" value="1"/>
</dbReference>
<evidence type="ECO:0000256" key="2">
    <source>
        <dbReference type="ARBA" id="ARBA00022777"/>
    </source>
</evidence>
<feature type="domain" description="GGDEF" evidence="6">
    <location>
        <begin position="370"/>
        <end position="503"/>
    </location>
</feature>
<dbReference type="GO" id="GO:0016301">
    <property type="term" value="F:kinase activity"/>
    <property type="evidence" value="ECO:0007669"/>
    <property type="project" value="UniProtKB-KW"/>
</dbReference>
<dbReference type="Gene3D" id="3.30.450.40">
    <property type="match status" value="1"/>
</dbReference>
<dbReference type="InterPro" id="IPR001789">
    <property type="entry name" value="Sig_transdc_resp-reg_receiver"/>
</dbReference>
<dbReference type="Pfam" id="PF13185">
    <property type="entry name" value="GAF_2"/>
    <property type="match status" value="1"/>
</dbReference>
<feature type="domain" description="Response regulatory" evidence="5">
    <location>
        <begin position="5"/>
        <end position="120"/>
    </location>
</feature>
<accession>A0ABR5SDX5</accession>
<dbReference type="InterPro" id="IPR052163">
    <property type="entry name" value="DGC-Regulatory_Protein"/>
</dbReference>
<dbReference type="CDD" id="cd17534">
    <property type="entry name" value="REC_DC-like"/>
    <property type="match status" value="1"/>
</dbReference>
<dbReference type="RefSeq" id="WP_085052748.1">
    <property type="nucleotide sequence ID" value="NZ_LNQR01000075.1"/>
</dbReference>
<keyword evidence="2 7" id="KW-0418">Kinase</keyword>
<protein>
    <submittedName>
        <fullName evidence="7">Multi-sensor signal transduction histidine kinase</fullName>
        <ecNumber evidence="7">3.1.4.52</ecNumber>
    </submittedName>
</protein>
<dbReference type="SMART" id="SM00448">
    <property type="entry name" value="REC"/>
    <property type="match status" value="1"/>
</dbReference>
<dbReference type="SUPFAM" id="SSF55781">
    <property type="entry name" value="GAF domain-like"/>
    <property type="match status" value="1"/>
</dbReference>
<dbReference type="InterPro" id="IPR003018">
    <property type="entry name" value="GAF"/>
</dbReference>
<keyword evidence="3" id="KW-0597">Phosphoprotein</keyword>
<dbReference type="Pfam" id="PF00072">
    <property type="entry name" value="Response_reg"/>
    <property type="match status" value="1"/>
</dbReference>
<dbReference type="CDD" id="cd01949">
    <property type="entry name" value="GGDEF"/>
    <property type="match status" value="1"/>
</dbReference>
<dbReference type="Gene3D" id="3.40.50.2300">
    <property type="match status" value="1"/>
</dbReference>
<evidence type="ECO:0000259" key="5">
    <source>
        <dbReference type="PROSITE" id="PS50110"/>
    </source>
</evidence>
<dbReference type="PROSITE" id="PS50110">
    <property type="entry name" value="RESPONSE_REGULATORY"/>
    <property type="match status" value="1"/>
</dbReference>
<keyword evidence="8" id="KW-1185">Reference proteome</keyword>
<dbReference type="PROSITE" id="PS50887">
    <property type="entry name" value="GGDEF"/>
    <property type="match status" value="1"/>
</dbReference>
<dbReference type="InterPro" id="IPR000160">
    <property type="entry name" value="GGDEF_dom"/>
</dbReference>
<dbReference type="NCBIfam" id="TIGR00254">
    <property type="entry name" value="GGDEF"/>
    <property type="match status" value="1"/>
</dbReference>
<sequence length="637" mass="72012">MAKSKILLVEDEAIVALEVKDRLQNMGYTVVDIISHGEDVYEAAQRTNPDLILMDIKLKGPVDGIEAATHIRTELDIPVIYLTAYSNDELRDRALKSCPSGYIIKPFKEIELNILIKLALQKHVKDKKFIEITGNLQDKIEHSRSDLAEANKRLEEQIQQSRLREQEIERNYEIQKIISKVLRTSLEPISIKEHLQRTLELILSVSWLALEKKGSIFLTIEGKEELEMVAWHGLGENLIEICGILPFGYCLCGRAALTRKLVFSDCLDERHDVRFDGMQPHGHYCVPIISGEKILGVINMYVRHGHTRDERADDFLNAIADTLAGIIERRSIQRKLRHMALYDNLTGIPNRTMFFDRLGQSIALAKRHNRTIVLFYLDLDKFKHINDTLGHDAGDELLKETARRLQSCLRESDTAARMGGDEFTVILTEVASEADAAAVANKVIETLQVPFELKGYLCSIGTSIGISIYPTSANEASALIKKADMAMYAAKTSGRGTYQFYSGEQVTFDLLVDYAVKFVMFNNGKWDHNKWLSLLFDIQRRGFDLSDTGTASLGLVLESLKPMMCSTIGKMNSMSLINLSATSFIQKNDGKWDSQQLKNFHSDLVTNGIKLNDETTDMVNHFLESLKTLYSNFHSDI</sequence>
<dbReference type="EMBL" id="LNQR01000075">
    <property type="protein sequence ID" value="KWT83502.1"/>
    <property type="molecule type" value="Genomic_DNA"/>
</dbReference>
<evidence type="ECO:0000313" key="7">
    <source>
        <dbReference type="EMBL" id="KWT83502.1"/>
    </source>
</evidence>
<name>A0ABR5SDX5_9BACT</name>
<comment type="caution">
    <text evidence="7">The sequence shown here is derived from an EMBL/GenBank/DDBJ whole genome shotgun (WGS) entry which is preliminary data.</text>
</comment>
<dbReference type="PANTHER" id="PTHR46663:SF3">
    <property type="entry name" value="SLL0267 PROTEIN"/>
    <property type="match status" value="1"/>
</dbReference>
<dbReference type="Proteomes" id="UP000060487">
    <property type="component" value="Unassembled WGS sequence"/>
</dbReference>
<dbReference type="Pfam" id="PF00990">
    <property type="entry name" value="GGDEF"/>
    <property type="match status" value="1"/>
</dbReference>
<proteinExistence type="predicted"/>
<dbReference type="EC" id="3.1.4.52" evidence="7"/>
<dbReference type="SUPFAM" id="SSF55073">
    <property type="entry name" value="Nucleotide cyclase"/>
    <property type="match status" value="1"/>
</dbReference>
<dbReference type="InterPro" id="IPR029787">
    <property type="entry name" value="Nucleotide_cyclase"/>
</dbReference>
<evidence type="ECO:0000256" key="3">
    <source>
        <dbReference type="PROSITE-ProRule" id="PRU00169"/>
    </source>
</evidence>
<keyword evidence="7" id="KW-0378">Hydrolase</keyword>
<evidence type="ECO:0000256" key="1">
    <source>
        <dbReference type="ARBA" id="ARBA00022679"/>
    </source>
</evidence>
<dbReference type="Gene3D" id="3.30.70.270">
    <property type="match status" value="1"/>
</dbReference>
<reference evidence="7 8" key="1">
    <citation type="submission" date="2015-11" db="EMBL/GenBank/DDBJ databases">
        <authorList>
            <person name="Lin W."/>
        </authorList>
    </citation>
    <scope>NUCLEOTIDE SEQUENCE [LARGE SCALE GENOMIC DNA]</scope>
    <source>
        <strain evidence="7 8">HCH-1</strain>
    </source>
</reference>
<keyword evidence="4" id="KW-0175">Coiled coil</keyword>
<keyword evidence="1" id="KW-0808">Transferase</keyword>
<dbReference type="SUPFAM" id="SSF52172">
    <property type="entry name" value="CheY-like"/>
    <property type="match status" value="1"/>
</dbReference>
<evidence type="ECO:0000313" key="8">
    <source>
        <dbReference type="Proteomes" id="UP000060487"/>
    </source>
</evidence>
<dbReference type="InterPro" id="IPR011006">
    <property type="entry name" value="CheY-like_superfamily"/>
</dbReference>
<feature type="modified residue" description="4-aspartylphosphate" evidence="3">
    <location>
        <position position="55"/>
    </location>
</feature>
<evidence type="ECO:0000256" key="4">
    <source>
        <dbReference type="SAM" id="Coils"/>
    </source>
</evidence>
<feature type="coiled-coil region" evidence="4">
    <location>
        <begin position="137"/>
        <end position="171"/>
    </location>
</feature>
<organism evidence="7 8">
    <name type="scientific">Candidatus Magnetominusculus xianensis</name>
    <dbReference type="NCBI Taxonomy" id="1748249"/>
    <lineage>
        <taxon>Bacteria</taxon>
        <taxon>Pseudomonadati</taxon>
        <taxon>Nitrospirota</taxon>
        <taxon>Nitrospiria</taxon>
        <taxon>Nitrospirales</taxon>
        <taxon>Nitrospiraceae</taxon>
        <taxon>Candidatus Magnetominusculus</taxon>
    </lineage>
</organism>
<dbReference type="InterPro" id="IPR043128">
    <property type="entry name" value="Rev_trsase/Diguanyl_cyclase"/>
</dbReference>
<dbReference type="SMART" id="SM00267">
    <property type="entry name" value="GGDEF"/>
    <property type="match status" value="1"/>
</dbReference>
<evidence type="ECO:0000259" key="6">
    <source>
        <dbReference type="PROSITE" id="PS50887"/>
    </source>
</evidence>
<dbReference type="GO" id="GO:0071111">
    <property type="term" value="F:cyclic-guanylate-specific phosphodiesterase activity"/>
    <property type="evidence" value="ECO:0007669"/>
    <property type="project" value="UniProtKB-EC"/>
</dbReference>
<gene>
    <name evidence="7" type="ORF">ASN18_2144</name>
</gene>
<dbReference type="InterPro" id="IPR029016">
    <property type="entry name" value="GAF-like_dom_sf"/>
</dbReference>